<dbReference type="GeneID" id="6749922"/>
<sequence length="236" mass="27142">MAVFKSSKSNTVVSKTKYINKEVQTKNQIRIEDPNAFTFISFTLNRLLLFTISCLIAVWIIGIYRFSSVYVIGIIAILVHTWKEDRSNALKYYAMNLENKILRKKALSSAESAEWLNIFFNRWWVSNANSIFSLLKQTIDPLIAESKPHVIDIIEISEFTLGDNMPHLRNLRVYDYDQNIKCSASCDHISDAASQQQYHAKTTSVILEADLHYCSQDSCFALTAKFIKKKLVRDLN</sequence>
<dbReference type="HOGENOM" id="CLU_1176768_0_0_1"/>
<dbReference type="PhylomeDB" id="B3RL92"/>
<feature type="transmembrane region" description="Helical" evidence="6">
    <location>
        <begin position="36"/>
        <end position="60"/>
    </location>
</feature>
<dbReference type="AlphaFoldDB" id="B3RL92"/>
<dbReference type="InParanoid" id="B3RL92"/>
<evidence type="ECO:0000256" key="4">
    <source>
        <dbReference type="ARBA" id="ARBA00023121"/>
    </source>
</evidence>
<dbReference type="GO" id="GO:0006869">
    <property type="term" value="P:lipid transport"/>
    <property type="evidence" value="ECO:0007669"/>
    <property type="project" value="UniProtKB-KW"/>
</dbReference>
<keyword evidence="5 6" id="KW-0472">Membrane</keyword>
<reference evidence="8 9" key="1">
    <citation type="journal article" date="2008" name="Nature">
        <title>The Trichoplax genome and the nature of placozoans.</title>
        <authorList>
            <person name="Srivastava M."/>
            <person name="Begovic E."/>
            <person name="Chapman J."/>
            <person name="Putnam N.H."/>
            <person name="Hellsten U."/>
            <person name="Kawashima T."/>
            <person name="Kuo A."/>
            <person name="Mitros T."/>
            <person name="Salamov A."/>
            <person name="Carpenter M.L."/>
            <person name="Signorovitch A.Y."/>
            <person name="Moreno M.A."/>
            <person name="Kamm K."/>
            <person name="Grimwood J."/>
            <person name="Schmutz J."/>
            <person name="Shapiro H."/>
            <person name="Grigoriev I.V."/>
            <person name="Buss L.W."/>
            <person name="Schierwater B."/>
            <person name="Dellaporta S.L."/>
            <person name="Rokhsar D.S."/>
        </authorList>
    </citation>
    <scope>NUCLEOTIDE SEQUENCE [LARGE SCALE GENOMIC DNA]</scope>
    <source>
        <strain evidence="8 9">Grell-BS-1999</strain>
    </source>
</reference>
<evidence type="ECO:0000256" key="3">
    <source>
        <dbReference type="ARBA" id="ARBA00023055"/>
    </source>
</evidence>
<dbReference type="PANTHER" id="PTHR46980">
    <property type="entry name" value="TRICALBIN-1-RELATED"/>
    <property type="match status" value="1"/>
</dbReference>
<gene>
    <name evidence="8" type="ORF">TRIADDRAFT_51925</name>
</gene>
<dbReference type="Pfam" id="PF25669">
    <property type="entry name" value="SMP_MUG190-like"/>
    <property type="match status" value="1"/>
</dbReference>
<dbReference type="Proteomes" id="UP000009022">
    <property type="component" value="Unassembled WGS sequence"/>
</dbReference>
<organism evidence="8 9">
    <name type="scientific">Trichoplax adhaerens</name>
    <name type="common">Trichoplax reptans</name>
    <dbReference type="NCBI Taxonomy" id="10228"/>
    <lineage>
        <taxon>Eukaryota</taxon>
        <taxon>Metazoa</taxon>
        <taxon>Placozoa</taxon>
        <taxon>Uniplacotomia</taxon>
        <taxon>Trichoplacea</taxon>
        <taxon>Trichoplacidae</taxon>
        <taxon>Trichoplax</taxon>
    </lineage>
</organism>
<keyword evidence="2" id="KW-0813">Transport</keyword>
<comment type="subcellular location">
    <subcellularLocation>
        <location evidence="1">Membrane</location>
    </subcellularLocation>
</comment>
<keyword evidence="3" id="KW-0445">Lipid transport</keyword>
<dbReference type="PROSITE" id="PS51847">
    <property type="entry name" value="SMP"/>
    <property type="match status" value="1"/>
</dbReference>
<dbReference type="STRING" id="10228.B3RL92"/>
<keyword evidence="9" id="KW-1185">Reference proteome</keyword>
<dbReference type="CTD" id="6749922"/>
<name>B3RL92_TRIAD</name>
<protein>
    <recommendedName>
        <fullName evidence="7">SMP-LTD domain-containing protein</fullName>
    </recommendedName>
</protein>
<evidence type="ECO:0000256" key="5">
    <source>
        <dbReference type="ARBA" id="ARBA00023136"/>
    </source>
</evidence>
<keyword evidence="6" id="KW-1133">Transmembrane helix</keyword>
<keyword evidence="6" id="KW-0812">Transmembrane</keyword>
<dbReference type="KEGG" id="tad:TRIADDRAFT_51925"/>
<proteinExistence type="predicted"/>
<accession>B3RL92</accession>
<dbReference type="EMBL" id="DS985241">
    <property type="protein sequence ID" value="EDV28724.1"/>
    <property type="molecule type" value="Genomic_DNA"/>
</dbReference>
<evidence type="ECO:0000259" key="7">
    <source>
        <dbReference type="PROSITE" id="PS51847"/>
    </source>
</evidence>
<dbReference type="InterPro" id="IPR052455">
    <property type="entry name" value="Tricalbin_domain"/>
</dbReference>
<evidence type="ECO:0000313" key="9">
    <source>
        <dbReference type="Proteomes" id="UP000009022"/>
    </source>
</evidence>
<dbReference type="PANTHER" id="PTHR46980:SF2">
    <property type="entry name" value="TRICALBIN-1-RELATED"/>
    <property type="match status" value="1"/>
</dbReference>
<evidence type="ECO:0000256" key="1">
    <source>
        <dbReference type="ARBA" id="ARBA00004370"/>
    </source>
</evidence>
<dbReference type="GO" id="GO:0008289">
    <property type="term" value="F:lipid binding"/>
    <property type="evidence" value="ECO:0007669"/>
    <property type="project" value="UniProtKB-KW"/>
</dbReference>
<dbReference type="InterPro" id="IPR031468">
    <property type="entry name" value="SMP_LBD"/>
</dbReference>
<keyword evidence="4" id="KW-0446">Lipid-binding</keyword>
<evidence type="ECO:0000256" key="6">
    <source>
        <dbReference type="SAM" id="Phobius"/>
    </source>
</evidence>
<evidence type="ECO:0000256" key="2">
    <source>
        <dbReference type="ARBA" id="ARBA00022448"/>
    </source>
</evidence>
<dbReference type="RefSeq" id="XP_002107926.1">
    <property type="nucleotide sequence ID" value="XM_002107890.1"/>
</dbReference>
<dbReference type="GO" id="GO:0016020">
    <property type="term" value="C:membrane"/>
    <property type="evidence" value="ECO:0007669"/>
    <property type="project" value="UniProtKB-SubCell"/>
</dbReference>
<dbReference type="OrthoDB" id="5964236at2759"/>
<evidence type="ECO:0000313" key="8">
    <source>
        <dbReference type="EMBL" id="EDV28724.1"/>
    </source>
</evidence>
<feature type="domain" description="SMP-LTD" evidence="7">
    <location>
        <begin position="109"/>
        <end position="236"/>
    </location>
</feature>